<proteinExistence type="inferred from homology"/>
<dbReference type="PROSITE" id="PS50250">
    <property type="entry name" value="PCI"/>
    <property type="match status" value="1"/>
</dbReference>
<dbReference type="eggNOG" id="KOG2688">
    <property type="taxonomic scope" value="Eukaryota"/>
</dbReference>
<dbReference type="AlphaFoldDB" id="G4TQ15"/>
<dbReference type="GO" id="GO:0006368">
    <property type="term" value="P:transcription elongation by RNA polymerase II"/>
    <property type="evidence" value="ECO:0007669"/>
    <property type="project" value="TreeGrafter"/>
</dbReference>
<dbReference type="Gene3D" id="1.10.10.10">
    <property type="entry name" value="Winged helix-like DNA-binding domain superfamily/Winged helix DNA-binding domain"/>
    <property type="match status" value="1"/>
</dbReference>
<dbReference type="PANTHER" id="PTHR12732">
    <property type="entry name" value="UNCHARACTERIZED PROTEASOME COMPONENT REGION PCI-CONTAINING"/>
    <property type="match status" value="1"/>
</dbReference>
<dbReference type="SMART" id="SM00753">
    <property type="entry name" value="PAM"/>
    <property type="match status" value="1"/>
</dbReference>
<keyword evidence="4" id="KW-1185">Reference proteome</keyword>
<dbReference type="OrthoDB" id="10252687at2759"/>
<dbReference type="GO" id="GO:0003690">
    <property type="term" value="F:double-stranded DNA binding"/>
    <property type="evidence" value="ECO:0007669"/>
    <property type="project" value="InterPro"/>
</dbReference>
<feature type="domain" description="PCI" evidence="2">
    <location>
        <begin position="212"/>
        <end position="395"/>
    </location>
</feature>
<dbReference type="InterPro" id="IPR045114">
    <property type="entry name" value="Csn12-like"/>
</dbReference>
<comment type="similarity">
    <text evidence="1">Belongs to the CSN12 family.</text>
</comment>
<accession>G4TQ15</accession>
<evidence type="ECO:0000259" key="2">
    <source>
        <dbReference type="PROSITE" id="PS50250"/>
    </source>
</evidence>
<evidence type="ECO:0000313" key="4">
    <source>
        <dbReference type="Proteomes" id="UP000007148"/>
    </source>
</evidence>
<dbReference type="FunCoup" id="G4TQ15">
    <property type="interactions" value="495"/>
</dbReference>
<dbReference type="OMA" id="INRMFTL"/>
<dbReference type="GO" id="GO:0016973">
    <property type="term" value="P:poly(A)+ mRNA export from nucleus"/>
    <property type="evidence" value="ECO:0007669"/>
    <property type="project" value="TreeGrafter"/>
</dbReference>
<dbReference type="GO" id="GO:0003723">
    <property type="term" value="F:RNA binding"/>
    <property type="evidence" value="ECO:0007669"/>
    <property type="project" value="InterPro"/>
</dbReference>
<protein>
    <submittedName>
        <fullName evidence="3">Related to CSN12-COP9 signalosome (CSN) subunit</fullName>
    </submittedName>
</protein>
<evidence type="ECO:0000256" key="1">
    <source>
        <dbReference type="ARBA" id="ARBA00025771"/>
    </source>
</evidence>
<dbReference type="GO" id="GO:0000973">
    <property type="term" value="P:post-transcriptional tethering of RNA polymerase II gene DNA at nuclear periphery"/>
    <property type="evidence" value="ECO:0007669"/>
    <property type="project" value="TreeGrafter"/>
</dbReference>
<dbReference type="GO" id="GO:0070390">
    <property type="term" value="C:transcription export complex 2"/>
    <property type="evidence" value="ECO:0007669"/>
    <property type="project" value="TreeGrafter"/>
</dbReference>
<comment type="caution">
    <text evidence="3">The sequence shown here is derived from an EMBL/GenBank/DDBJ whole genome shotgun (WGS) entry which is preliminary data.</text>
</comment>
<dbReference type="Proteomes" id="UP000007148">
    <property type="component" value="Unassembled WGS sequence"/>
</dbReference>
<dbReference type="PANTHER" id="PTHR12732:SF0">
    <property type="entry name" value="PCI DOMAIN-CONTAINING PROTEIN 2"/>
    <property type="match status" value="1"/>
</dbReference>
<reference evidence="3 4" key="1">
    <citation type="journal article" date="2011" name="PLoS Pathog.">
        <title>Endophytic Life Strategies Decoded by Genome and Transcriptome Analyses of the Mutualistic Root Symbiont Piriformospora indica.</title>
        <authorList>
            <person name="Zuccaro A."/>
            <person name="Lahrmann U."/>
            <person name="Guldener U."/>
            <person name="Langen G."/>
            <person name="Pfiffi S."/>
            <person name="Biedenkopf D."/>
            <person name="Wong P."/>
            <person name="Samans B."/>
            <person name="Grimm C."/>
            <person name="Basiewicz M."/>
            <person name="Murat C."/>
            <person name="Martin F."/>
            <person name="Kogel K.H."/>
        </authorList>
    </citation>
    <scope>NUCLEOTIDE SEQUENCE [LARGE SCALE GENOMIC DNA]</scope>
    <source>
        <strain evidence="3 4">DSM 11827</strain>
    </source>
</reference>
<evidence type="ECO:0000313" key="3">
    <source>
        <dbReference type="EMBL" id="CCA73414.1"/>
    </source>
</evidence>
<gene>
    <name evidence="3" type="ORF">PIIN_07368</name>
</gene>
<dbReference type="InterPro" id="IPR000717">
    <property type="entry name" value="PCI_dom"/>
</dbReference>
<dbReference type="InParanoid" id="G4TQ15"/>
<dbReference type="STRING" id="1109443.G4TQ15"/>
<dbReference type="Pfam" id="PF01399">
    <property type="entry name" value="PCI"/>
    <property type="match status" value="1"/>
</dbReference>
<sequence>MKLEHLAHQINLSIKNNNGSRLGTLLSVNDTDHVFALRRENVGSTRDGLTRKYATKIATPWDEICIAHLLAINAIEEKRMEEAYKEQALVVNAFLRFFTSQTNWILPALWIVLRELRDLAHEGDTELYNMHKATTCCEDAARICNKAFTSCLTDRTSQPTESRKWGVYRAVNIVLKCYFKVNRTNLSKNVIRAIEVVTEMPPLERFPTADQVTYRYYQGLLALLEENYIKAEGELTFAFENCHRSAVRNQERILTFLIPLRMMKGSFPAPRLLARFPALEELYDPFIQSIRQGNIAAFDKALLELESRLVQLNIWLIIVKAREIVISRVFKKCWLTLGKASRVPVPAFQAALKVAGEQMDMEGAECLVANSIFKGYIKGYISHDTQLVVLSKADPFPRLRARGLRNGA</sequence>
<organism evidence="3 4">
    <name type="scientific">Serendipita indica (strain DSM 11827)</name>
    <name type="common">Root endophyte fungus</name>
    <name type="synonym">Piriformospora indica</name>
    <dbReference type="NCBI Taxonomy" id="1109443"/>
    <lineage>
        <taxon>Eukaryota</taxon>
        <taxon>Fungi</taxon>
        <taxon>Dikarya</taxon>
        <taxon>Basidiomycota</taxon>
        <taxon>Agaricomycotina</taxon>
        <taxon>Agaricomycetes</taxon>
        <taxon>Sebacinales</taxon>
        <taxon>Serendipitaceae</taxon>
        <taxon>Serendipita</taxon>
    </lineage>
</organism>
<dbReference type="HOGENOM" id="CLU_031567_2_1_1"/>
<dbReference type="InterPro" id="IPR036388">
    <property type="entry name" value="WH-like_DNA-bd_sf"/>
</dbReference>
<name>G4TQ15_SERID</name>
<dbReference type="EMBL" id="CAFZ01000223">
    <property type="protein sequence ID" value="CCA73414.1"/>
    <property type="molecule type" value="Genomic_DNA"/>
</dbReference>